<evidence type="ECO:0000313" key="1">
    <source>
        <dbReference type="EMBL" id="MCW2280959.1"/>
    </source>
</evidence>
<dbReference type="EMBL" id="JAOQNN010000001">
    <property type="protein sequence ID" value="MCW2280959.1"/>
    <property type="molecule type" value="Genomic_DNA"/>
</dbReference>
<dbReference type="RefSeq" id="WP_242327182.1">
    <property type="nucleotide sequence ID" value="NZ_CAKOCK010000002.1"/>
</dbReference>
<dbReference type="AlphaFoldDB" id="A0AAW5TTS4"/>
<name>A0AAW5TTS4_9LACT</name>
<reference evidence="1" key="1">
    <citation type="submission" date="2023-08" db="EMBL/GenBank/DDBJ databases">
        <title>Genomic analyses of the natural microbiome of Caenorhabditis elegans.</title>
        <authorList>
            <person name="Samuel B."/>
        </authorList>
    </citation>
    <scope>NUCLEOTIDE SEQUENCE</scope>
    <source>
        <strain evidence="1">BIGb0220</strain>
    </source>
</reference>
<sequence length="49" mass="5723">MNKITVSLDVIIKNKNVIVSSLNVAKAFNRRHTHILRSIEDIKRDWTFS</sequence>
<comment type="caution">
    <text evidence="1">The sequence shown here is derived from an EMBL/GenBank/DDBJ whole genome shotgun (WGS) entry which is preliminary data.</text>
</comment>
<accession>A0AAW5TTS4</accession>
<proteinExistence type="predicted"/>
<gene>
    <name evidence="1" type="ORF">M2256_001417</name>
</gene>
<organism evidence="1 2">
    <name type="scientific">Lactococcus lactis</name>
    <dbReference type="NCBI Taxonomy" id="1358"/>
    <lineage>
        <taxon>Bacteria</taxon>
        <taxon>Bacillati</taxon>
        <taxon>Bacillota</taxon>
        <taxon>Bacilli</taxon>
        <taxon>Lactobacillales</taxon>
        <taxon>Streptococcaceae</taxon>
        <taxon>Lactococcus</taxon>
    </lineage>
</organism>
<evidence type="ECO:0000313" key="2">
    <source>
        <dbReference type="Proteomes" id="UP001207687"/>
    </source>
</evidence>
<dbReference type="Proteomes" id="UP001207687">
    <property type="component" value="Unassembled WGS sequence"/>
</dbReference>
<protein>
    <submittedName>
        <fullName evidence="1">Phage regulator Rha-like protein</fullName>
    </submittedName>
</protein>